<dbReference type="SUPFAM" id="SSF51735">
    <property type="entry name" value="NAD(P)-binding Rossmann-fold domains"/>
    <property type="match status" value="1"/>
</dbReference>
<dbReference type="AlphaFoldDB" id="A0A1H2TIV6"/>
<proteinExistence type="predicted"/>
<evidence type="ECO:0000259" key="1">
    <source>
        <dbReference type="Pfam" id="PF01370"/>
    </source>
</evidence>
<evidence type="ECO:0000313" key="2">
    <source>
        <dbReference type="EMBL" id="SDW43802.1"/>
    </source>
</evidence>
<sequence length="300" mass="32363">MRHPCICVIGGTGFVGRHLLNRLSAAGYRTLVPTRHPHRYRHLRLVPGCELIQLERWDESGLRDLMVGCDAVVNLVGILNEGGGRTFEQAHVGMVEATTRAALAAGVGVYLHMSALNADPAGPSEYLRSKGRGEAVALAAAEQGLAVTVFRPSVIFGPGDGLFNRFASLLRLLPGPFPLACADARFSPVYVGDVASAMLRTLADPASRGQIYELCGPRTFTLRDILTYTGSHIGRKVRVIALSDRLARLQARIFEKLPGKPFSTDNYLSLQIDSLCREDGLDRLGITATDVDAVVPGYLG</sequence>
<keyword evidence="3" id="KW-1185">Reference proteome</keyword>
<dbReference type="Gene3D" id="3.40.50.720">
    <property type="entry name" value="NAD(P)-binding Rossmann-like Domain"/>
    <property type="match status" value="1"/>
</dbReference>
<dbReference type="PANTHER" id="PTHR12126">
    <property type="entry name" value="NADH-UBIQUINONE OXIDOREDUCTASE 39 KDA SUBUNIT-RELATED"/>
    <property type="match status" value="1"/>
</dbReference>
<dbReference type="InterPro" id="IPR036291">
    <property type="entry name" value="NAD(P)-bd_dom_sf"/>
</dbReference>
<organism evidence="2 3">
    <name type="scientific">Thiocapsa roseopersicina</name>
    <dbReference type="NCBI Taxonomy" id="1058"/>
    <lineage>
        <taxon>Bacteria</taxon>
        <taxon>Pseudomonadati</taxon>
        <taxon>Pseudomonadota</taxon>
        <taxon>Gammaproteobacteria</taxon>
        <taxon>Chromatiales</taxon>
        <taxon>Chromatiaceae</taxon>
        <taxon>Thiocapsa</taxon>
    </lineage>
</organism>
<protein>
    <submittedName>
        <fullName evidence="2">NADH dehydrogenase</fullName>
    </submittedName>
</protein>
<evidence type="ECO:0000313" key="3">
    <source>
        <dbReference type="Proteomes" id="UP000198816"/>
    </source>
</evidence>
<dbReference type="OrthoDB" id="9776313at2"/>
<dbReference type="InterPro" id="IPR001509">
    <property type="entry name" value="Epimerase_deHydtase"/>
</dbReference>
<dbReference type="PANTHER" id="PTHR12126:SF11">
    <property type="entry name" value="NADH DEHYDROGENASE [UBIQUINONE] 1 ALPHA SUBCOMPLEX SUBUNIT 9, MITOCHONDRIAL"/>
    <property type="match status" value="1"/>
</dbReference>
<dbReference type="EMBL" id="FNNZ01000004">
    <property type="protein sequence ID" value="SDW43802.1"/>
    <property type="molecule type" value="Genomic_DNA"/>
</dbReference>
<dbReference type="Pfam" id="PF01370">
    <property type="entry name" value="Epimerase"/>
    <property type="match status" value="1"/>
</dbReference>
<accession>A0A1H2TIV6</accession>
<dbReference type="CDD" id="cd05271">
    <property type="entry name" value="NDUFA9_like_SDR_a"/>
    <property type="match status" value="1"/>
</dbReference>
<dbReference type="InterPro" id="IPR051207">
    <property type="entry name" value="ComplexI_NDUFA9_subunit"/>
</dbReference>
<feature type="domain" description="NAD-dependent epimerase/dehydratase" evidence="1">
    <location>
        <begin position="6"/>
        <end position="214"/>
    </location>
</feature>
<dbReference type="STRING" id="1058.SAMN05421783_10414"/>
<reference evidence="3" key="1">
    <citation type="submission" date="2016-10" db="EMBL/GenBank/DDBJ databases">
        <authorList>
            <person name="Varghese N."/>
            <person name="Submissions S."/>
        </authorList>
    </citation>
    <scope>NUCLEOTIDE SEQUENCE [LARGE SCALE GENOMIC DNA]</scope>
    <source>
        <strain evidence="3">DSM 217</strain>
    </source>
</reference>
<gene>
    <name evidence="2" type="ORF">SAMN05421783_10414</name>
</gene>
<dbReference type="GO" id="GO:0044877">
    <property type="term" value="F:protein-containing complex binding"/>
    <property type="evidence" value="ECO:0007669"/>
    <property type="project" value="TreeGrafter"/>
</dbReference>
<dbReference type="Proteomes" id="UP000198816">
    <property type="component" value="Unassembled WGS sequence"/>
</dbReference>
<name>A0A1H2TIV6_THIRO</name>
<dbReference type="RefSeq" id="WP_093029060.1">
    <property type="nucleotide sequence ID" value="NZ_FNNZ01000004.1"/>
</dbReference>